<evidence type="ECO:0000313" key="2">
    <source>
        <dbReference type="EMBL" id="CAE7239736.1"/>
    </source>
</evidence>
<reference evidence="2" key="1">
    <citation type="submission" date="2021-02" db="EMBL/GenBank/DDBJ databases">
        <authorList>
            <person name="Dougan E. K."/>
            <person name="Rhodes N."/>
            <person name="Thang M."/>
            <person name="Chan C."/>
        </authorList>
    </citation>
    <scope>NUCLEOTIDE SEQUENCE</scope>
</reference>
<dbReference type="PROSITE" id="PS00062">
    <property type="entry name" value="ALDOKETO_REDUCTASE_2"/>
    <property type="match status" value="1"/>
</dbReference>
<dbReference type="Pfam" id="PF00248">
    <property type="entry name" value="Aldo_ket_red"/>
    <property type="match status" value="1"/>
</dbReference>
<sequence>FLHNVSWDCGDDVYNFFVDYMLYQVGKLSEADMEACQRGLAMRWGTLHGGFHICVPPSCHPPDAMHAVSLLILSFGHGLLSGPLLKHAALGLPKVFAADSEAQEYIQKCVSFADAQDVVVQTVELNSGFSMPMLAFGTAGMDRTRETVQEALRVGFRAVDTATNPSGGNGFGYDQEKVFKVVRRGWVRSIGVSNFDSQQLQRLLSMATILPAVVGLWADIFHPVPRSLRVLCKRHKIQLQVYGTLGYEWSQGRGLAGKLASRSSPLLVHPASQLPKGRCF</sequence>
<proteinExistence type="predicted"/>
<dbReference type="AlphaFoldDB" id="A0A812L127"/>
<comment type="caution">
    <text evidence="2">The sequence shown here is derived from an EMBL/GenBank/DDBJ whole genome shotgun (WGS) entry which is preliminary data.</text>
</comment>
<dbReference type="InterPro" id="IPR036812">
    <property type="entry name" value="NAD(P)_OxRdtase_dom_sf"/>
</dbReference>
<keyword evidence="3" id="KW-1185">Reference proteome</keyword>
<dbReference type="PANTHER" id="PTHR43827:SF8">
    <property type="entry name" value="ALDO_KETO REDUCTASE FAMILY PROTEIN"/>
    <property type="match status" value="1"/>
</dbReference>
<evidence type="ECO:0000313" key="3">
    <source>
        <dbReference type="Proteomes" id="UP000649617"/>
    </source>
</evidence>
<accession>A0A812L127</accession>
<feature type="domain" description="NADP-dependent oxidoreductase" evidence="1">
    <location>
        <begin position="180"/>
        <end position="250"/>
    </location>
</feature>
<dbReference type="EMBL" id="CAJNIZ010005195">
    <property type="protein sequence ID" value="CAE7239736.1"/>
    <property type="molecule type" value="Genomic_DNA"/>
</dbReference>
<dbReference type="InterPro" id="IPR018170">
    <property type="entry name" value="Aldo/ket_reductase_CS"/>
</dbReference>
<organism evidence="2 3">
    <name type="scientific">Symbiodinium pilosum</name>
    <name type="common">Dinoflagellate</name>
    <dbReference type="NCBI Taxonomy" id="2952"/>
    <lineage>
        <taxon>Eukaryota</taxon>
        <taxon>Sar</taxon>
        <taxon>Alveolata</taxon>
        <taxon>Dinophyceae</taxon>
        <taxon>Suessiales</taxon>
        <taxon>Symbiodiniaceae</taxon>
        <taxon>Symbiodinium</taxon>
    </lineage>
</organism>
<dbReference type="PANTHER" id="PTHR43827">
    <property type="entry name" value="2,5-DIKETO-D-GLUCONIC ACID REDUCTASE"/>
    <property type="match status" value="1"/>
</dbReference>
<feature type="non-terminal residue" evidence="2">
    <location>
        <position position="1"/>
    </location>
</feature>
<dbReference type="GO" id="GO:0016491">
    <property type="term" value="F:oxidoreductase activity"/>
    <property type="evidence" value="ECO:0007669"/>
    <property type="project" value="InterPro"/>
</dbReference>
<protein>
    <recommendedName>
        <fullName evidence="1">NADP-dependent oxidoreductase domain-containing protein</fullName>
    </recommendedName>
</protein>
<evidence type="ECO:0000259" key="1">
    <source>
        <dbReference type="Pfam" id="PF00248"/>
    </source>
</evidence>
<dbReference type="InterPro" id="IPR023210">
    <property type="entry name" value="NADP_OxRdtase_dom"/>
</dbReference>
<name>A0A812L127_SYMPI</name>
<dbReference type="Gene3D" id="3.20.20.100">
    <property type="entry name" value="NADP-dependent oxidoreductase domain"/>
    <property type="match status" value="2"/>
</dbReference>
<dbReference type="OrthoDB" id="416253at2759"/>
<dbReference type="Proteomes" id="UP000649617">
    <property type="component" value="Unassembled WGS sequence"/>
</dbReference>
<dbReference type="InterPro" id="IPR020471">
    <property type="entry name" value="AKR"/>
</dbReference>
<dbReference type="SUPFAM" id="SSF51430">
    <property type="entry name" value="NAD(P)-linked oxidoreductase"/>
    <property type="match status" value="1"/>
</dbReference>
<gene>
    <name evidence="2" type="ORF">SPIL2461_LOCUS4057</name>
</gene>